<evidence type="ECO:0000256" key="1">
    <source>
        <dbReference type="SAM" id="MobiDB-lite"/>
    </source>
</evidence>
<evidence type="ECO:0000313" key="2">
    <source>
        <dbReference type="EMBL" id="GAF99832.1"/>
    </source>
</evidence>
<feature type="region of interest" description="Disordered" evidence="1">
    <location>
        <begin position="183"/>
        <end position="204"/>
    </location>
</feature>
<accession>X0UHF7</accession>
<organism evidence="2">
    <name type="scientific">marine sediment metagenome</name>
    <dbReference type="NCBI Taxonomy" id="412755"/>
    <lineage>
        <taxon>unclassified sequences</taxon>
        <taxon>metagenomes</taxon>
        <taxon>ecological metagenomes</taxon>
    </lineage>
</organism>
<protein>
    <submittedName>
        <fullName evidence="2">Uncharacterized protein</fullName>
    </submittedName>
</protein>
<dbReference type="EMBL" id="BARS01028902">
    <property type="protein sequence ID" value="GAF99832.1"/>
    <property type="molecule type" value="Genomic_DNA"/>
</dbReference>
<dbReference type="AlphaFoldDB" id="X0UHF7"/>
<feature type="non-terminal residue" evidence="2">
    <location>
        <position position="1"/>
    </location>
</feature>
<name>X0UHF7_9ZZZZ</name>
<gene>
    <name evidence="2" type="ORF">S01H1_45254</name>
</gene>
<comment type="caution">
    <text evidence="2">The sequence shown here is derived from an EMBL/GenBank/DDBJ whole genome shotgun (WGS) entry which is preliminary data.</text>
</comment>
<reference evidence="2" key="1">
    <citation type="journal article" date="2014" name="Front. Microbiol.">
        <title>High frequency of phylogenetically diverse reductive dehalogenase-homologous genes in deep subseafloor sedimentary metagenomes.</title>
        <authorList>
            <person name="Kawai M."/>
            <person name="Futagami T."/>
            <person name="Toyoda A."/>
            <person name="Takaki Y."/>
            <person name="Nishi S."/>
            <person name="Hori S."/>
            <person name="Arai W."/>
            <person name="Tsubouchi T."/>
            <person name="Morono Y."/>
            <person name="Uchiyama I."/>
            <person name="Ito T."/>
            <person name="Fujiyama A."/>
            <person name="Inagaki F."/>
            <person name="Takami H."/>
        </authorList>
    </citation>
    <scope>NUCLEOTIDE SEQUENCE</scope>
    <source>
        <strain evidence="2">Expedition CK06-06</strain>
    </source>
</reference>
<feature type="non-terminal residue" evidence="2">
    <location>
        <position position="264"/>
    </location>
</feature>
<proteinExistence type="predicted"/>
<sequence length="264" mass="29662">QKYFDMAYGMAVKDYKKKFKRDDLKEKFVAKVKSFFADGGRAGFAEGRKPMPSGENLTDAQKAGYAKRFNYQKAAKDANFKKLVDNIFKTEDFGNFKAKVTDAQIRAAERAGKVRKGTGIIPAQYIAQFNKAIEAGVDSPEFKEILKITGRSEDEILELNSKRPGGKVVFDVRSKAAEESFPEERKLTEAQKTEKQKKIKAKRGDRLQITTGKAKYLKGSDKFPFHHIMNIGGEIPLTTNDVAIVTKEMNSRLAPYNTKLNDIA</sequence>